<dbReference type="InterPro" id="IPR017975">
    <property type="entry name" value="Tubulin_CS"/>
</dbReference>
<feature type="coiled-coil region" evidence="1">
    <location>
        <begin position="577"/>
        <end position="649"/>
    </location>
</feature>
<dbReference type="InterPro" id="IPR025904">
    <property type="entry name" value="Tubulin-like"/>
</dbReference>
<protein>
    <recommendedName>
        <fullName evidence="4">Tubulin-like protein</fullName>
    </recommendedName>
</protein>
<evidence type="ECO:0000313" key="3">
    <source>
        <dbReference type="Proteomes" id="UP000616143"/>
    </source>
</evidence>
<dbReference type="Pfam" id="PF13809">
    <property type="entry name" value="Tubulin_2"/>
    <property type="match status" value="1"/>
</dbReference>
<feature type="coiled-coil region" evidence="1">
    <location>
        <begin position="53"/>
        <end position="80"/>
    </location>
</feature>
<evidence type="ECO:0000256" key="1">
    <source>
        <dbReference type="SAM" id="Coils"/>
    </source>
</evidence>
<dbReference type="AlphaFoldDB" id="A0A830H0P7"/>
<dbReference type="Gene3D" id="3.40.50.1440">
    <property type="entry name" value="Tubulin/FtsZ, GTPase domain"/>
    <property type="match status" value="1"/>
</dbReference>
<dbReference type="GO" id="GO:0005874">
    <property type="term" value="C:microtubule"/>
    <property type="evidence" value="ECO:0007669"/>
    <property type="project" value="InterPro"/>
</dbReference>
<organism evidence="2 3">
    <name type="scientific">Sulfodiicoccus acidiphilus</name>
    <dbReference type="NCBI Taxonomy" id="1670455"/>
    <lineage>
        <taxon>Archaea</taxon>
        <taxon>Thermoproteota</taxon>
        <taxon>Thermoprotei</taxon>
        <taxon>Sulfolobales</taxon>
        <taxon>Sulfolobaceae</taxon>
        <taxon>Sulfodiicoccus</taxon>
    </lineage>
</organism>
<evidence type="ECO:0008006" key="4">
    <source>
        <dbReference type="Google" id="ProtNLM"/>
    </source>
</evidence>
<reference evidence="2" key="1">
    <citation type="journal article" date="2014" name="Int. J. Syst. Evol. Microbiol.">
        <title>Complete genome sequence of Corynebacterium casei LMG S-19264T (=DSM 44701T), isolated from a smear-ripened cheese.</title>
        <authorList>
            <consortium name="US DOE Joint Genome Institute (JGI-PGF)"/>
            <person name="Walter F."/>
            <person name="Albersmeier A."/>
            <person name="Kalinowski J."/>
            <person name="Ruckert C."/>
        </authorList>
    </citation>
    <scope>NUCLEOTIDE SEQUENCE</scope>
    <source>
        <strain evidence="2">JCM 31740</strain>
    </source>
</reference>
<dbReference type="Proteomes" id="UP000616143">
    <property type="component" value="Unassembled WGS sequence"/>
</dbReference>
<gene>
    <name evidence="2" type="ORF">GCM10007116_17270</name>
</gene>
<dbReference type="RefSeq" id="WP_188848587.1">
    <property type="nucleotide sequence ID" value="NZ_BMQS01000017.1"/>
</dbReference>
<accession>A0A830H0P7</accession>
<dbReference type="InterPro" id="IPR036525">
    <property type="entry name" value="Tubulin/FtsZ_GTPase_sf"/>
</dbReference>
<sequence>MSQVNEKSVGKYSDVHIIGLGGTGTNLIQRLIESPRLLQLLESEDSNLSLMAIDVADGDLEALNLAYENAKNRLVNARILVDRLYLRALKVRFNSPNTLFEFLNKLDGYLEGEGIKVANYRPWISSMIQIPPLAGGVGRMRALSKAIYNLNFYYYNELSSALSLFVDRVKRSVRQPIVLIVFGLGGGTGSGMVMDLARHLRVKLGSAVPIIALVVLPSSADDPVARGISPYTALQEFELLFNNELNSKVVETFGRTYVNPFTALFFLSLDPVYNLKSTLIEAKADLDDAIVDLVYSMRFFDLADLTSRTGTNNDFGRNWVHAAGFLKISYPLDQYIAYIKGQLQTLKLLGDFMLEKAEILERARRLLDSEFQELRWIYQTFLASQGQFNPQTFEGELDSVISRGGRYETLFKQELNGLRDFYSYYVEKFANVVKGLRFPDDTNEGAVVSDVNRYLDKVRNLSSTYEELSVVDVKDVQERISAGRNFTPSQMEALNSSLNFISSIRNVVTAFQLYTRTRILAEELSKRPLNEGSKQRLGKVNERLRILYPLMQVLTHKPENEGKLIDDVVLQVRTTLRNSAQERLTNKQREVDFLRGEVDRLANEAEEFRKQLKKGLGIFSNKKPIQRNLESTEEELHQRQGQLELASRELEFAKTYNDLVAQVVDRLDATKPYRKELAQVVARERELNKLLTSVTSTSRFYEKIVELSEEERVRIMEMILQERETELREPGTLRDILNMERFKNILSSHMKVFSTPSYVGFNNDYRTDVIWVTVSLPEGMWDMDLQMRLMNVLSGNINVEASKAVTIKQIPQVDPWTISLTVFFAKGRAENLEKYPSMQRDSQVVRPGDRYLYRSFLLEQGVQDVEALVSQLQGGEGEREAQRQG</sequence>
<dbReference type="EMBL" id="BMQS01000017">
    <property type="protein sequence ID" value="GGU00582.1"/>
    <property type="molecule type" value="Genomic_DNA"/>
</dbReference>
<dbReference type="PROSITE" id="PS00227">
    <property type="entry name" value="TUBULIN"/>
    <property type="match status" value="1"/>
</dbReference>
<comment type="caution">
    <text evidence="2">The sequence shown here is derived from an EMBL/GenBank/DDBJ whole genome shotgun (WGS) entry which is preliminary data.</text>
</comment>
<dbReference type="GO" id="GO:0005525">
    <property type="term" value="F:GTP binding"/>
    <property type="evidence" value="ECO:0007669"/>
    <property type="project" value="InterPro"/>
</dbReference>
<proteinExistence type="predicted"/>
<evidence type="ECO:0000313" key="2">
    <source>
        <dbReference type="EMBL" id="GGU00582.1"/>
    </source>
</evidence>
<dbReference type="GO" id="GO:0007017">
    <property type="term" value="P:microtubule-based process"/>
    <property type="evidence" value="ECO:0007669"/>
    <property type="project" value="InterPro"/>
</dbReference>
<keyword evidence="1" id="KW-0175">Coiled coil</keyword>
<dbReference type="SUPFAM" id="SSF52490">
    <property type="entry name" value="Tubulin nucleotide-binding domain-like"/>
    <property type="match status" value="1"/>
</dbReference>
<name>A0A830H0P7_9CREN</name>
<reference evidence="2" key="2">
    <citation type="submission" date="2020-09" db="EMBL/GenBank/DDBJ databases">
        <authorList>
            <person name="Sun Q."/>
            <person name="Ohkuma M."/>
        </authorList>
    </citation>
    <scope>NUCLEOTIDE SEQUENCE</scope>
    <source>
        <strain evidence="2">JCM 31740</strain>
    </source>
</reference>